<dbReference type="Proteomes" id="UP001457282">
    <property type="component" value="Unassembled WGS sequence"/>
</dbReference>
<evidence type="ECO:0008006" key="5">
    <source>
        <dbReference type="Google" id="ProtNLM"/>
    </source>
</evidence>
<dbReference type="AlphaFoldDB" id="A0AAW1YS70"/>
<name>A0AAW1YS70_RUBAR</name>
<dbReference type="EMBL" id="JBEDUW010000289">
    <property type="protein sequence ID" value="KAK9901786.1"/>
    <property type="molecule type" value="Genomic_DNA"/>
</dbReference>
<feature type="signal peptide" evidence="1">
    <location>
        <begin position="1"/>
        <end position="16"/>
    </location>
</feature>
<dbReference type="EMBL" id="JBEDUW010000001">
    <property type="protein sequence ID" value="KAK9951489.1"/>
    <property type="molecule type" value="Genomic_DNA"/>
</dbReference>
<feature type="chain" id="PRO_5044718056" description="RNase H type-1 domain-containing protein" evidence="1">
    <location>
        <begin position="17"/>
        <end position="117"/>
    </location>
</feature>
<keyword evidence="4" id="KW-1185">Reference proteome</keyword>
<evidence type="ECO:0000313" key="2">
    <source>
        <dbReference type="EMBL" id="KAK9901786.1"/>
    </source>
</evidence>
<gene>
    <name evidence="2" type="ORF">M0R45_001985</name>
    <name evidence="3" type="ORF">M0R45_006928</name>
</gene>
<protein>
    <recommendedName>
        <fullName evidence="5">RNase H type-1 domain-containing protein</fullName>
    </recommendedName>
</protein>
<evidence type="ECO:0000256" key="1">
    <source>
        <dbReference type="SAM" id="SignalP"/>
    </source>
</evidence>
<keyword evidence="1" id="KW-0732">Signal</keyword>
<reference evidence="3 4" key="1">
    <citation type="journal article" date="2023" name="G3 (Bethesda)">
        <title>A chromosome-length genome assembly and annotation of blackberry (Rubus argutus, cv. 'Hillquist').</title>
        <authorList>
            <person name="Bruna T."/>
            <person name="Aryal R."/>
            <person name="Dudchenko O."/>
            <person name="Sargent D.J."/>
            <person name="Mead D."/>
            <person name="Buti M."/>
            <person name="Cavallini A."/>
            <person name="Hytonen T."/>
            <person name="Andres J."/>
            <person name="Pham M."/>
            <person name="Weisz D."/>
            <person name="Mascagni F."/>
            <person name="Usai G."/>
            <person name="Natali L."/>
            <person name="Bassil N."/>
            <person name="Fernandez G.E."/>
            <person name="Lomsadze A."/>
            <person name="Armour M."/>
            <person name="Olukolu B."/>
            <person name="Poorten T."/>
            <person name="Britton C."/>
            <person name="Davik J."/>
            <person name="Ashrafi H."/>
            <person name="Aiden E.L."/>
            <person name="Borodovsky M."/>
            <person name="Worthington M."/>
        </authorList>
    </citation>
    <scope>NUCLEOTIDE SEQUENCE [LARGE SCALE GENOMIC DNA]</scope>
    <source>
        <strain evidence="3">PI 553951</strain>
    </source>
</reference>
<accession>A0AAW1YS70</accession>
<evidence type="ECO:0000313" key="3">
    <source>
        <dbReference type="EMBL" id="KAK9951489.1"/>
    </source>
</evidence>
<organism evidence="3 4">
    <name type="scientific">Rubus argutus</name>
    <name type="common">Southern blackberry</name>
    <dbReference type="NCBI Taxonomy" id="59490"/>
    <lineage>
        <taxon>Eukaryota</taxon>
        <taxon>Viridiplantae</taxon>
        <taxon>Streptophyta</taxon>
        <taxon>Embryophyta</taxon>
        <taxon>Tracheophyta</taxon>
        <taxon>Spermatophyta</taxon>
        <taxon>Magnoliopsida</taxon>
        <taxon>eudicotyledons</taxon>
        <taxon>Gunneridae</taxon>
        <taxon>Pentapetalae</taxon>
        <taxon>rosids</taxon>
        <taxon>fabids</taxon>
        <taxon>Rosales</taxon>
        <taxon>Rosaceae</taxon>
        <taxon>Rosoideae</taxon>
        <taxon>Rosoideae incertae sedis</taxon>
        <taxon>Rubus</taxon>
    </lineage>
</organism>
<comment type="caution">
    <text evidence="3">The sequence shown here is derived from an EMBL/GenBank/DDBJ whole genome shotgun (WGS) entry which is preliminary data.</text>
</comment>
<evidence type="ECO:0000313" key="4">
    <source>
        <dbReference type="Proteomes" id="UP001457282"/>
    </source>
</evidence>
<proteinExistence type="predicted"/>
<sequence length="117" mass="12912">MWMLLTFKLLMLGVLGDSEGLFLGGFVLAQTPVSSALHAFIALLYGVKVALSWDFVPFKVQAVLSYDWRLAAARLVHVTRPANTVAHILAKEAAHFGSVEQWRSSSLQLGLWRVSSQ</sequence>